<evidence type="ECO:0000313" key="2">
    <source>
        <dbReference type="Proteomes" id="UP000789525"/>
    </source>
</evidence>
<dbReference type="Proteomes" id="UP000789525">
    <property type="component" value="Unassembled WGS sequence"/>
</dbReference>
<name>A0ACA9Q3X0_9GLOM</name>
<accession>A0ACA9Q3X0</accession>
<reference evidence="1" key="1">
    <citation type="submission" date="2021-06" db="EMBL/GenBank/DDBJ databases">
        <authorList>
            <person name="Kallberg Y."/>
            <person name="Tangrot J."/>
            <person name="Rosling A."/>
        </authorList>
    </citation>
    <scope>NUCLEOTIDE SEQUENCE</scope>
    <source>
        <strain evidence="1">CL356</strain>
    </source>
</reference>
<organism evidence="1 2">
    <name type="scientific">Acaulospora colombiana</name>
    <dbReference type="NCBI Taxonomy" id="27376"/>
    <lineage>
        <taxon>Eukaryota</taxon>
        <taxon>Fungi</taxon>
        <taxon>Fungi incertae sedis</taxon>
        <taxon>Mucoromycota</taxon>
        <taxon>Glomeromycotina</taxon>
        <taxon>Glomeromycetes</taxon>
        <taxon>Diversisporales</taxon>
        <taxon>Acaulosporaceae</taxon>
        <taxon>Acaulospora</taxon>
    </lineage>
</organism>
<evidence type="ECO:0000313" key="1">
    <source>
        <dbReference type="EMBL" id="CAG8729275.1"/>
    </source>
</evidence>
<protein>
    <submittedName>
        <fullName evidence="1">1582_t:CDS:1</fullName>
    </submittedName>
</protein>
<feature type="non-terminal residue" evidence="1">
    <location>
        <position position="1"/>
    </location>
</feature>
<feature type="non-terminal residue" evidence="1">
    <location>
        <position position="332"/>
    </location>
</feature>
<comment type="caution">
    <text evidence="1">The sequence shown here is derived from an EMBL/GenBank/DDBJ whole genome shotgun (WGS) entry which is preliminary data.</text>
</comment>
<keyword evidence="2" id="KW-1185">Reference proteome</keyword>
<sequence>VEFSLHDVSEQFKPEDFLRRLQVEFYTVSAAIRACSLTKSSPTMTGLIHNSKESSARSTEEVQKEEKSKEAPDIWKRASRVESCEILSEKWGRMVDSVLCQSRRDDDHAILTGSAITASWPSSVRGRREREQTSTFRYATGTRSNRNVCEFERLNPRPLAADMRATPTTWLFEGANSLWILEFSGITHTIIGVCVIARGRTRSSLPCISDPPFRRAHSLFFLSKSLLGKERCRILSLSLDDRYPHIPLLDTCQHSQQYIPTSARAKRSLVKSKSPLPSPFTSLPLPLPYGTKRHLLPLASPSKYSHGAPLSSDNSTSSPSKVVEFSLHDVSE</sequence>
<proteinExistence type="predicted"/>
<gene>
    <name evidence="1" type="ORF">ACOLOM_LOCUS11541</name>
</gene>
<dbReference type="EMBL" id="CAJVPT010042042">
    <property type="protein sequence ID" value="CAG8729275.1"/>
    <property type="molecule type" value="Genomic_DNA"/>
</dbReference>